<accession>A0A838XL93</accession>
<dbReference type="Gene3D" id="2.30.110.10">
    <property type="entry name" value="Electron Transport, Fmn-binding Protein, Chain A"/>
    <property type="match status" value="1"/>
</dbReference>
<sequence>MDTTAITEMTGNEPWDFVADHTFGRLALTVLGQPEIFPVNYALAGRRIAFRTAEGTKLMGVVLDGHVAFEVDEVTAEGATSVVLKGTARKIETEAQAQELDLADLHSWVPTLKYNLVVIDVSEISGRRFRFGPEPELTPVM</sequence>
<dbReference type="SUPFAM" id="SSF50475">
    <property type="entry name" value="FMN-binding split barrel"/>
    <property type="match status" value="1"/>
</dbReference>
<reference evidence="1 2" key="1">
    <citation type="submission" date="2020-07" db="EMBL/GenBank/DDBJ databases">
        <title>Draft genome and description of Aeromicrobium phoceense strain Marseille-Q0843 isolated from healthy skin swab.</title>
        <authorList>
            <person name="Boxberger M."/>
            <person name="La Scola B."/>
        </authorList>
    </citation>
    <scope>NUCLEOTIDE SEQUENCE [LARGE SCALE GENOMIC DNA]</scope>
    <source>
        <strain evidence="1 2">Marseille-Q0843</strain>
    </source>
</reference>
<dbReference type="RefSeq" id="WP_181756592.1">
    <property type="nucleotide sequence ID" value="NZ_DAMCVE010000001.1"/>
</dbReference>
<comment type="caution">
    <text evidence="1">The sequence shown here is derived from an EMBL/GenBank/DDBJ whole genome shotgun (WGS) entry which is preliminary data.</text>
</comment>
<protein>
    <submittedName>
        <fullName evidence="1">Pyridoxamine 5'-phosphate oxidase family protein</fullName>
    </submittedName>
</protein>
<organism evidence="1 2">
    <name type="scientific">Aeromicrobium phoceense</name>
    <dbReference type="NCBI Taxonomy" id="2754045"/>
    <lineage>
        <taxon>Bacteria</taxon>
        <taxon>Bacillati</taxon>
        <taxon>Actinomycetota</taxon>
        <taxon>Actinomycetes</taxon>
        <taxon>Propionibacteriales</taxon>
        <taxon>Nocardioidaceae</taxon>
        <taxon>Aeromicrobium</taxon>
    </lineage>
</organism>
<dbReference type="InterPro" id="IPR012349">
    <property type="entry name" value="Split_barrel_FMN-bd"/>
</dbReference>
<dbReference type="Pfam" id="PF12900">
    <property type="entry name" value="Pyridox_ox_2"/>
    <property type="match status" value="1"/>
</dbReference>
<evidence type="ECO:0000313" key="1">
    <source>
        <dbReference type="EMBL" id="MBA4609761.1"/>
    </source>
</evidence>
<dbReference type="Proteomes" id="UP000550354">
    <property type="component" value="Unassembled WGS sequence"/>
</dbReference>
<gene>
    <name evidence="1" type="ORF">H1W00_14850</name>
</gene>
<proteinExistence type="predicted"/>
<dbReference type="EMBL" id="JACEOG010000002">
    <property type="protein sequence ID" value="MBA4609761.1"/>
    <property type="molecule type" value="Genomic_DNA"/>
</dbReference>
<evidence type="ECO:0000313" key="2">
    <source>
        <dbReference type="Proteomes" id="UP000550354"/>
    </source>
</evidence>
<dbReference type="AlphaFoldDB" id="A0A838XL93"/>
<dbReference type="InterPro" id="IPR024747">
    <property type="entry name" value="Pyridox_Oxase-rel"/>
</dbReference>
<name>A0A838XL93_9ACTN</name>
<keyword evidence="2" id="KW-1185">Reference proteome</keyword>